<keyword evidence="1 3" id="KW-0808">Transferase</keyword>
<protein>
    <submittedName>
        <fullName evidence="3">GNAT family N-acetyltransferase</fullName>
    </submittedName>
</protein>
<evidence type="ECO:0000313" key="4">
    <source>
        <dbReference type="Proteomes" id="UP000248627"/>
    </source>
</evidence>
<dbReference type="SUPFAM" id="SSF55729">
    <property type="entry name" value="Acyl-CoA N-acyltransferases (Nat)"/>
    <property type="match status" value="1"/>
</dbReference>
<comment type="caution">
    <text evidence="3">The sequence shown here is derived from an EMBL/GenBank/DDBJ whole genome shotgun (WGS) entry which is preliminary data.</text>
</comment>
<dbReference type="PROSITE" id="PS51186">
    <property type="entry name" value="GNAT"/>
    <property type="match status" value="1"/>
</dbReference>
<dbReference type="GO" id="GO:0016747">
    <property type="term" value="F:acyltransferase activity, transferring groups other than amino-acyl groups"/>
    <property type="evidence" value="ECO:0007669"/>
    <property type="project" value="InterPro"/>
</dbReference>
<dbReference type="EMBL" id="POTX01000067">
    <property type="protein sequence ID" value="PZF97169.1"/>
    <property type="molecule type" value="Genomic_DNA"/>
</dbReference>
<evidence type="ECO:0000256" key="1">
    <source>
        <dbReference type="ARBA" id="ARBA00022679"/>
    </source>
</evidence>
<dbReference type="AlphaFoldDB" id="A0A2W2D8U5"/>
<dbReference type="InterPro" id="IPR016181">
    <property type="entry name" value="Acyl_CoA_acyltransferase"/>
</dbReference>
<organism evidence="3 4">
    <name type="scientific">Micromonospora endophytica</name>
    <dbReference type="NCBI Taxonomy" id="515350"/>
    <lineage>
        <taxon>Bacteria</taxon>
        <taxon>Bacillati</taxon>
        <taxon>Actinomycetota</taxon>
        <taxon>Actinomycetes</taxon>
        <taxon>Micromonosporales</taxon>
        <taxon>Micromonosporaceae</taxon>
        <taxon>Micromonospora</taxon>
    </lineage>
</organism>
<gene>
    <name evidence="3" type="ORF">C1I93_12650</name>
</gene>
<dbReference type="Pfam" id="PF00583">
    <property type="entry name" value="Acetyltransf_1"/>
    <property type="match status" value="1"/>
</dbReference>
<dbReference type="OrthoDB" id="9805924at2"/>
<evidence type="ECO:0000313" key="3">
    <source>
        <dbReference type="EMBL" id="PZF97169.1"/>
    </source>
</evidence>
<dbReference type="CDD" id="cd04301">
    <property type="entry name" value="NAT_SF"/>
    <property type="match status" value="1"/>
</dbReference>
<dbReference type="Gene3D" id="3.40.630.30">
    <property type="match status" value="1"/>
</dbReference>
<proteinExistence type="predicted"/>
<accession>A0A2W2D8U5</accession>
<sequence length="147" mass="16251">MTITVRQATEHDLMALGTLYAELHPDDPALLHEQAVKTWQEIIGQAGRTMLIALREGTAVGTVDCIVVPNLTRGGRPHMLVENVVVARSARRQGVAGRLFDALIDLARAAGCYKVQLLSRVDRADAHMFYESRGLRPVAQGYRLYLD</sequence>
<evidence type="ECO:0000256" key="2">
    <source>
        <dbReference type="ARBA" id="ARBA00023315"/>
    </source>
</evidence>
<dbReference type="PANTHER" id="PTHR43877">
    <property type="entry name" value="AMINOALKYLPHOSPHONATE N-ACETYLTRANSFERASE-RELATED-RELATED"/>
    <property type="match status" value="1"/>
</dbReference>
<keyword evidence="2" id="KW-0012">Acyltransferase</keyword>
<name>A0A2W2D8U5_9ACTN</name>
<dbReference type="Proteomes" id="UP000248627">
    <property type="component" value="Unassembled WGS sequence"/>
</dbReference>
<dbReference type="InterPro" id="IPR000182">
    <property type="entry name" value="GNAT_dom"/>
</dbReference>
<reference evidence="3 4" key="1">
    <citation type="submission" date="2018-01" db="EMBL/GenBank/DDBJ databases">
        <title>Draft genome sequence of Jishengella endophytica.</title>
        <authorList>
            <person name="Sahin N."/>
            <person name="Ay H."/>
            <person name="Saygin H."/>
        </authorList>
    </citation>
    <scope>NUCLEOTIDE SEQUENCE [LARGE SCALE GENOMIC DNA]</scope>
    <source>
        <strain evidence="3 4">DSM 45430</strain>
    </source>
</reference>
<dbReference type="InterPro" id="IPR050832">
    <property type="entry name" value="Bact_Acetyltransf"/>
</dbReference>
<keyword evidence="4" id="KW-1185">Reference proteome</keyword>
<dbReference type="RefSeq" id="WP_111243464.1">
    <property type="nucleotide sequence ID" value="NZ_AP023358.1"/>
</dbReference>